<feature type="domain" description="Protein kinase" evidence="1">
    <location>
        <begin position="1"/>
        <end position="182"/>
    </location>
</feature>
<dbReference type="PANTHER" id="PTHR44329:SF214">
    <property type="entry name" value="PROTEIN KINASE DOMAIN-CONTAINING PROTEIN"/>
    <property type="match status" value="1"/>
</dbReference>
<keyword evidence="2" id="KW-0418">Kinase</keyword>
<name>J0WPF3_AURST</name>
<sequence length="182" mass="19914">MEHPHVIRCFCSVHVEGCECIVTPWAENGTLGAYLKKHPEADRLKLVCSSQVASGLRHLHRQEPPIVHGDIFVVGGGDNVLISDHGNALLSDFGLSNGIINELSEIPCEGDRRIELFGRAVYEAPERHDGAAQSCSTDVFAFGMLIFHAYSGRRPFSTLSTSAAAIVELHKGRRPDRSEVAR</sequence>
<dbReference type="eggNOG" id="ENOG502SVX4">
    <property type="taxonomic scope" value="Eukaryota"/>
</dbReference>
<dbReference type="InterPro" id="IPR000719">
    <property type="entry name" value="Prot_kinase_dom"/>
</dbReference>
<dbReference type="PROSITE" id="PS50011">
    <property type="entry name" value="PROTEIN_KINASE_DOM"/>
    <property type="match status" value="1"/>
</dbReference>
<dbReference type="AlphaFoldDB" id="J0WPF3"/>
<accession>J0WPF3</accession>
<dbReference type="PANTHER" id="PTHR44329">
    <property type="entry name" value="SERINE/THREONINE-PROTEIN KINASE TNNI3K-RELATED"/>
    <property type="match status" value="1"/>
</dbReference>
<evidence type="ECO:0000313" key="2">
    <source>
        <dbReference type="EMBL" id="EJD34298.1"/>
    </source>
</evidence>
<dbReference type="EMBL" id="JH687966">
    <property type="protein sequence ID" value="EJD34298.1"/>
    <property type="molecule type" value="Genomic_DNA"/>
</dbReference>
<dbReference type="InterPro" id="IPR001245">
    <property type="entry name" value="Ser-Thr/Tyr_kinase_cat_dom"/>
</dbReference>
<dbReference type="SUPFAM" id="SSF56112">
    <property type="entry name" value="Protein kinase-like (PK-like)"/>
    <property type="match status" value="1"/>
</dbReference>
<evidence type="ECO:0000313" key="3">
    <source>
        <dbReference type="Proteomes" id="UP000006514"/>
    </source>
</evidence>
<dbReference type="OrthoDB" id="4062651at2759"/>
<dbReference type="InterPro" id="IPR051681">
    <property type="entry name" value="Ser/Thr_Kinases-Pseudokinases"/>
</dbReference>
<reference evidence="3" key="1">
    <citation type="journal article" date="2012" name="Science">
        <title>The Paleozoic origin of enzymatic lignin decomposition reconstructed from 31 fungal genomes.</title>
        <authorList>
            <person name="Floudas D."/>
            <person name="Binder M."/>
            <person name="Riley R."/>
            <person name="Barry K."/>
            <person name="Blanchette R.A."/>
            <person name="Henrissat B."/>
            <person name="Martinez A.T."/>
            <person name="Otillar R."/>
            <person name="Spatafora J.W."/>
            <person name="Yadav J.S."/>
            <person name="Aerts A."/>
            <person name="Benoit I."/>
            <person name="Boyd A."/>
            <person name="Carlson A."/>
            <person name="Copeland A."/>
            <person name="Coutinho P.M."/>
            <person name="de Vries R.P."/>
            <person name="Ferreira P."/>
            <person name="Findley K."/>
            <person name="Foster B."/>
            <person name="Gaskell J."/>
            <person name="Glotzer D."/>
            <person name="Gorecki P."/>
            <person name="Heitman J."/>
            <person name="Hesse C."/>
            <person name="Hori C."/>
            <person name="Igarashi K."/>
            <person name="Jurgens J.A."/>
            <person name="Kallen N."/>
            <person name="Kersten P."/>
            <person name="Kohler A."/>
            <person name="Kuees U."/>
            <person name="Kumar T.K.A."/>
            <person name="Kuo A."/>
            <person name="LaButti K."/>
            <person name="Larrondo L.F."/>
            <person name="Lindquist E."/>
            <person name="Ling A."/>
            <person name="Lombard V."/>
            <person name="Lucas S."/>
            <person name="Lundell T."/>
            <person name="Martin R."/>
            <person name="McLaughlin D.J."/>
            <person name="Morgenstern I."/>
            <person name="Morin E."/>
            <person name="Murat C."/>
            <person name="Nagy L.G."/>
            <person name="Nolan M."/>
            <person name="Ohm R.A."/>
            <person name="Patyshakuliyeva A."/>
            <person name="Rokas A."/>
            <person name="Ruiz-Duenas F.J."/>
            <person name="Sabat G."/>
            <person name="Salamov A."/>
            <person name="Samejima M."/>
            <person name="Schmutz J."/>
            <person name="Slot J.C."/>
            <person name="St John F."/>
            <person name="Stenlid J."/>
            <person name="Sun H."/>
            <person name="Sun S."/>
            <person name="Syed K."/>
            <person name="Tsang A."/>
            <person name="Wiebenga A."/>
            <person name="Young D."/>
            <person name="Pisabarro A."/>
            <person name="Eastwood D.C."/>
            <person name="Martin F."/>
            <person name="Cullen D."/>
            <person name="Grigoriev I.V."/>
            <person name="Hibbett D.S."/>
        </authorList>
    </citation>
    <scope>NUCLEOTIDE SEQUENCE [LARGE SCALE GENOMIC DNA]</scope>
    <source>
        <strain evidence="3">TFB10046</strain>
    </source>
</reference>
<organism evidence="2 3">
    <name type="scientific">Auricularia subglabra (strain TFB-10046 / SS5)</name>
    <name type="common">White-rot fungus</name>
    <name type="synonym">Auricularia delicata (strain TFB10046)</name>
    <dbReference type="NCBI Taxonomy" id="717982"/>
    <lineage>
        <taxon>Eukaryota</taxon>
        <taxon>Fungi</taxon>
        <taxon>Dikarya</taxon>
        <taxon>Basidiomycota</taxon>
        <taxon>Agaricomycotina</taxon>
        <taxon>Agaricomycetes</taxon>
        <taxon>Auriculariales</taxon>
        <taxon>Auriculariaceae</taxon>
        <taxon>Auricularia</taxon>
    </lineage>
</organism>
<dbReference type="GO" id="GO:0005524">
    <property type="term" value="F:ATP binding"/>
    <property type="evidence" value="ECO:0007669"/>
    <property type="project" value="InterPro"/>
</dbReference>
<keyword evidence="2" id="KW-0808">Transferase</keyword>
<dbReference type="Pfam" id="PF07714">
    <property type="entry name" value="PK_Tyr_Ser-Thr"/>
    <property type="match status" value="1"/>
</dbReference>
<dbReference type="KEGG" id="adl:AURDEDRAFT_76316"/>
<dbReference type="GO" id="GO:0004674">
    <property type="term" value="F:protein serine/threonine kinase activity"/>
    <property type="evidence" value="ECO:0007669"/>
    <property type="project" value="TreeGrafter"/>
</dbReference>
<dbReference type="SMART" id="SM00220">
    <property type="entry name" value="S_TKc"/>
    <property type="match status" value="1"/>
</dbReference>
<dbReference type="Gene3D" id="1.10.510.10">
    <property type="entry name" value="Transferase(Phosphotransferase) domain 1"/>
    <property type="match status" value="1"/>
</dbReference>
<protein>
    <submittedName>
        <fullName evidence="2">Kinase-like protein</fullName>
    </submittedName>
</protein>
<keyword evidence="3" id="KW-1185">Reference proteome</keyword>
<dbReference type="Proteomes" id="UP000006514">
    <property type="component" value="Unassembled WGS sequence"/>
</dbReference>
<dbReference type="InParanoid" id="J0WPF3"/>
<gene>
    <name evidence="2" type="ORF">AURDEDRAFT_76316</name>
</gene>
<dbReference type="CDD" id="cd00180">
    <property type="entry name" value="PKc"/>
    <property type="match status" value="1"/>
</dbReference>
<dbReference type="InterPro" id="IPR011009">
    <property type="entry name" value="Kinase-like_dom_sf"/>
</dbReference>
<proteinExistence type="predicted"/>
<evidence type="ECO:0000259" key="1">
    <source>
        <dbReference type="PROSITE" id="PS50011"/>
    </source>
</evidence>